<dbReference type="Proteomes" id="UP000076738">
    <property type="component" value="Unassembled WGS sequence"/>
</dbReference>
<proteinExistence type="predicted"/>
<keyword evidence="2" id="KW-1185">Reference proteome</keyword>
<organism evidence="1 2">
    <name type="scientific">Calocera viscosa (strain TUFC12733)</name>
    <dbReference type="NCBI Taxonomy" id="1330018"/>
    <lineage>
        <taxon>Eukaryota</taxon>
        <taxon>Fungi</taxon>
        <taxon>Dikarya</taxon>
        <taxon>Basidiomycota</taxon>
        <taxon>Agaricomycotina</taxon>
        <taxon>Dacrymycetes</taxon>
        <taxon>Dacrymycetales</taxon>
        <taxon>Dacrymycetaceae</taxon>
        <taxon>Calocera</taxon>
    </lineage>
</organism>
<sequence length="152" mass="16416">MPDGQSQYRAATHVPLIQSPSLRIPQPVVMPPDIHPLPDTLEPYMVYTFSLETRTLPALAQLRTSLSTLKSTHEHTLLRWEQEKQRRKREALRKVAPGFEPGDGVLVPTRAEGPRAPALAVSGVGLAGGGVGTGMEDLVAGLERMGYGEGGK</sequence>
<dbReference type="OrthoDB" id="2506317at2759"/>
<dbReference type="AlphaFoldDB" id="A0A167PDM1"/>
<evidence type="ECO:0000313" key="1">
    <source>
        <dbReference type="EMBL" id="KZO98675.1"/>
    </source>
</evidence>
<name>A0A167PDM1_CALVF</name>
<gene>
    <name evidence="1" type="ORF">CALVIDRAFT_562110</name>
</gene>
<dbReference type="EMBL" id="KV417275">
    <property type="protein sequence ID" value="KZO98675.1"/>
    <property type="molecule type" value="Genomic_DNA"/>
</dbReference>
<evidence type="ECO:0000313" key="2">
    <source>
        <dbReference type="Proteomes" id="UP000076738"/>
    </source>
</evidence>
<reference evidence="1 2" key="1">
    <citation type="journal article" date="2016" name="Mol. Biol. Evol.">
        <title>Comparative Genomics of Early-Diverging Mushroom-Forming Fungi Provides Insights into the Origins of Lignocellulose Decay Capabilities.</title>
        <authorList>
            <person name="Nagy L.G."/>
            <person name="Riley R."/>
            <person name="Tritt A."/>
            <person name="Adam C."/>
            <person name="Daum C."/>
            <person name="Floudas D."/>
            <person name="Sun H."/>
            <person name="Yadav J.S."/>
            <person name="Pangilinan J."/>
            <person name="Larsson K.H."/>
            <person name="Matsuura K."/>
            <person name="Barry K."/>
            <person name="Labutti K."/>
            <person name="Kuo R."/>
            <person name="Ohm R.A."/>
            <person name="Bhattacharya S.S."/>
            <person name="Shirouzu T."/>
            <person name="Yoshinaga Y."/>
            <person name="Martin F.M."/>
            <person name="Grigoriev I.V."/>
            <person name="Hibbett D.S."/>
        </authorList>
    </citation>
    <scope>NUCLEOTIDE SEQUENCE [LARGE SCALE GENOMIC DNA]</scope>
    <source>
        <strain evidence="1 2">TUFC12733</strain>
    </source>
</reference>
<accession>A0A167PDM1</accession>
<protein>
    <submittedName>
        <fullName evidence="1">Uncharacterized protein</fullName>
    </submittedName>
</protein>